<organism evidence="3 4">
    <name type="scientific">Nocardia otitidiscaviarum</name>
    <dbReference type="NCBI Taxonomy" id="1823"/>
    <lineage>
        <taxon>Bacteria</taxon>
        <taxon>Bacillati</taxon>
        <taxon>Actinomycetota</taxon>
        <taxon>Actinomycetes</taxon>
        <taxon>Mycobacteriales</taxon>
        <taxon>Nocardiaceae</taxon>
        <taxon>Nocardia</taxon>
    </lineage>
</organism>
<dbReference type="GO" id="GO:0005829">
    <property type="term" value="C:cytosol"/>
    <property type="evidence" value="ECO:0007669"/>
    <property type="project" value="TreeGrafter"/>
</dbReference>
<dbReference type="OrthoDB" id="5242787at2"/>
<dbReference type="GO" id="GO:0070967">
    <property type="term" value="F:coenzyme F420 binding"/>
    <property type="evidence" value="ECO:0007669"/>
    <property type="project" value="TreeGrafter"/>
</dbReference>
<dbReference type="Pfam" id="PF01243">
    <property type="entry name" value="PNPOx_N"/>
    <property type="match status" value="1"/>
</dbReference>
<accession>A0A378YJ28</accession>
<dbReference type="GO" id="GO:0016627">
    <property type="term" value="F:oxidoreductase activity, acting on the CH-CH group of donors"/>
    <property type="evidence" value="ECO:0007669"/>
    <property type="project" value="TreeGrafter"/>
</dbReference>
<gene>
    <name evidence="3" type="ORF">NCTC1934_02577</name>
</gene>
<dbReference type="STRING" id="1406858.GCA_000710895_07210"/>
<evidence type="ECO:0000313" key="4">
    <source>
        <dbReference type="Proteomes" id="UP000255467"/>
    </source>
</evidence>
<dbReference type="Gene3D" id="2.30.110.10">
    <property type="entry name" value="Electron Transport, Fmn-binding Protein, Chain A"/>
    <property type="match status" value="1"/>
</dbReference>
<dbReference type="InterPro" id="IPR012349">
    <property type="entry name" value="Split_barrel_FMN-bd"/>
</dbReference>
<feature type="domain" description="Pyridoxamine 5'-phosphate oxidase N-terminal" evidence="2">
    <location>
        <begin position="6"/>
        <end position="132"/>
    </location>
</feature>
<proteinExistence type="predicted"/>
<evidence type="ECO:0000259" key="2">
    <source>
        <dbReference type="Pfam" id="PF01243"/>
    </source>
</evidence>
<keyword evidence="4" id="KW-1185">Reference proteome</keyword>
<dbReference type="PANTHER" id="PTHR35176:SF6">
    <property type="entry name" value="HEME OXYGENASE HI_0854-RELATED"/>
    <property type="match status" value="1"/>
</dbReference>
<name>A0A378YJ28_9NOCA</name>
<sequence length="144" mass="16188">MALTLQERQEFLAQPHIGALAVAVAPDRAPLNVPIWYQYEPGGELWILTGVESVKLRRLRDAGRFSLMAQVLEPTVRYVTAEGPITRVEPMTDAMHREMAARYLPPDKVDPYLKFAESHGDQVAVFMRPEKWLSADLGDLSELG</sequence>
<keyword evidence="1" id="KW-0560">Oxidoreductase</keyword>
<evidence type="ECO:0000256" key="1">
    <source>
        <dbReference type="ARBA" id="ARBA00023002"/>
    </source>
</evidence>
<dbReference type="PANTHER" id="PTHR35176">
    <property type="entry name" value="HEME OXYGENASE HI_0854-RELATED"/>
    <property type="match status" value="1"/>
</dbReference>
<dbReference type="InterPro" id="IPR011576">
    <property type="entry name" value="Pyridox_Oxase_N"/>
</dbReference>
<dbReference type="AlphaFoldDB" id="A0A378YJ28"/>
<dbReference type="InterPro" id="IPR052019">
    <property type="entry name" value="F420H2_bilvrd_red/Heme_oxyg"/>
</dbReference>
<dbReference type="EMBL" id="UGRY01000002">
    <property type="protein sequence ID" value="SUA76501.1"/>
    <property type="molecule type" value="Genomic_DNA"/>
</dbReference>
<evidence type="ECO:0000313" key="3">
    <source>
        <dbReference type="EMBL" id="SUA76501.1"/>
    </source>
</evidence>
<reference evidence="3 4" key="1">
    <citation type="submission" date="2018-06" db="EMBL/GenBank/DDBJ databases">
        <authorList>
            <consortium name="Pathogen Informatics"/>
            <person name="Doyle S."/>
        </authorList>
    </citation>
    <scope>NUCLEOTIDE SEQUENCE [LARGE SCALE GENOMIC DNA]</scope>
    <source>
        <strain evidence="3 4">NCTC1934</strain>
    </source>
</reference>
<protein>
    <submittedName>
        <fullName evidence="3">PPOX class probable F420-dependent enzyme</fullName>
    </submittedName>
</protein>
<dbReference type="SUPFAM" id="SSF50475">
    <property type="entry name" value="FMN-binding split barrel"/>
    <property type="match status" value="1"/>
</dbReference>
<dbReference type="RefSeq" id="WP_039809725.1">
    <property type="nucleotide sequence ID" value="NZ_UGRY01000002.1"/>
</dbReference>
<dbReference type="Proteomes" id="UP000255467">
    <property type="component" value="Unassembled WGS sequence"/>
</dbReference>